<evidence type="ECO:0008006" key="4">
    <source>
        <dbReference type="Google" id="ProtNLM"/>
    </source>
</evidence>
<evidence type="ECO:0000313" key="3">
    <source>
        <dbReference type="Proteomes" id="UP000092528"/>
    </source>
</evidence>
<accession>A0A1C7FIA4</accession>
<keyword evidence="1" id="KW-0812">Transmembrane</keyword>
<keyword evidence="1" id="KW-1133">Transmembrane helix</keyword>
<gene>
    <name evidence="2" type="ORF">VSVS05_03703</name>
</gene>
<dbReference type="AlphaFoldDB" id="A0A1C7FIA4"/>
<evidence type="ECO:0000256" key="1">
    <source>
        <dbReference type="SAM" id="Phobius"/>
    </source>
</evidence>
<dbReference type="Pfam" id="PF11137">
    <property type="entry name" value="DUF2909"/>
    <property type="match status" value="1"/>
</dbReference>
<feature type="transmembrane region" description="Helical" evidence="1">
    <location>
        <begin position="47"/>
        <end position="71"/>
    </location>
</feature>
<reference evidence="2 3" key="1">
    <citation type="submission" date="2016-07" db="EMBL/GenBank/DDBJ databases">
        <title>Genome sequencing of Vibrio scophthalmi strain VS-05, an isolated from Paralichthys olivaceus.</title>
        <authorList>
            <person name="Han H.-J."/>
        </authorList>
    </citation>
    <scope>NUCLEOTIDE SEQUENCE [LARGE SCALE GENOMIC DNA]</scope>
    <source>
        <strain evidence="2 3">VS-05</strain>
    </source>
</reference>
<dbReference type="EMBL" id="CP016415">
    <property type="protein sequence ID" value="ANU38739.1"/>
    <property type="molecule type" value="Genomic_DNA"/>
</dbReference>
<keyword evidence="3" id="KW-1185">Reference proteome</keyword>
<dbReference type="STRING" id="45658.VSVS12_04225"/>
<dbReference type="GeneID" id="96873913"/>
<evidence type="ECO:0000313" key="2">
    <source>
        <dbReference type="EMBL" id="ANU38739.1"/>
    </source>
</evidence>
<proteinExistence type="predicted"/>
<organism evidence="2 3">
    <name type="scientific">Vibrio scophthalmi</name>
    <dbReference type="NCBI Taxonomy" id="45658"/>
    <lineage>
        <taxon>Bacteria</taxon>
        <taxon>Pseudomonadati</taxon>
        <taxon>Pseudomonadota</taxon>
        <taxon>Gammaproteobacteria</taxon>
        <taxon>Vibrionales</taxon>
        <taxon>Vibrionaceae</taxon>
        <taxon>Vibrio</taxon>
    </lineage>
</organism>
<name>A0A1C7FIA4_9VIBR</name>
<dbReference type="InterPro" id="IPR021313">
    <property type="entry name" value="DUF2909"/>
</dbReference>
<dbReference type="RefSeq" id="WP_065546468.1">
    <property type="nucleotide sequence ID" value="NZ_CP016415.1"/>
</dbReference>
<dbReference type="PATRIC" id="fig|45658.7.peg.3665"/>
<keyword evidence="1" id="KW-0472">Membrane</keyword>
<dbReference type="Proteomes" id="UP000092528">
    <property type="component" value="Chromosome 2"/>
</dbReference>
<protein>
    <recommendedName>
        <fullName evidence="4">DUF2909 domain-containing protein</fullName>
    </recommendedName>
</protein>
<sequence length="78" mass="8618">MVFIFKLLLVVLLLFIIANLAKALIEMVKSPDEDEANESDQPPMSHYLGQRLVLSALAVVLLIVALLTGIIEANVRPY</sequence>